<organism evidence="6 7">
    <name type="scientific">Gordonia westfalica</name>
    <dbReference type="NCBI Taxonomy" id="158898"/>
    <lineage>
        <taxon>Bacteria</taxon>
        <taxon>Bacillati</taxon>
        <taxon>Actinomycetota</taxon>
        <taxon>Actinomycetes</taxon>
        <taxon>Mycobacteriales</taxon>
        <taxon>Gordoniaceae</taxon>
        <taxon>Gordonia</taxon>
    </lineage>
</organism>
<evidence type="ECO:0000313" key="6">
    <source>
        <dbReference type="EMBL" id="SDU79653.1"/>
    </source>
</evidence>
<keyword evidence="2" id="KW-0238">DNA-binding</keyword>
<dbReference type="Gene3D" id="1.10.10.10">
    <property type="entry name" value="Winged helix-like DNA-binding domain superfamily/Winged helix DNA-binding domain"/>
    <property type="match status" value="1"/>
</dbReference>
<feature type="compositionally biased region" description="Basic and acidic residues" evidence="4">
    <location>
        <begin position="209"/>
        <end position="222"/>
    </location>
</feature>
<dbReference type="InterPro" id="IPR016032">
    <property type="entry name" value="Sig_transdc_resp-reg_C-effctor"/>
</dbReference>
<accession>A0A1H2LF48</accession>
<dbReference type="PANTHER" id="PTHR44688">
    <property type="entry name" value="DNA-BINDING TRANSCRIPTIONAL ACTIVATOR DEVR_DOSR"/>
    <property type="match status" value="1"/>
</dbReference>
<dbReference type="InterPro" id="IPR003018">
    <property type="entry name" value="GAF"/>
</dbReference>
<keyword evidence="3" id="KW-0804">Transcription</keyword>
<evidence type="ECO:0000256" key="4">
    <source>
        <dbReference type="SAM" id="MobiDB-lite"/>
    </source>
</evidence>
<dbReference type="Pfam" id="PF00196">
    <property type="entry name" value="GerE"/>
    <property type="match status" value="1"/>
</dbReference>
<dbReference type="OrthoDB" id="161302at2"/>
<feature type="domain" description="HTH luxR-type" evidence="5">
    <location>
        <begin position="221"/>
        <end position="286"/>
    </location>
</feature>
<dbReference type="STRING" id="158898.SAMN04488548_136252"/>
<dbReference type="GO" id="GO:0006355">
    <property type="term" value="P:regulation of DNA-templated transcription"/>
    <property type="evidence" value="ECO:0007669"/>
    <property type="project" value="InterPro"/>
</dbReference>
<dbReference type="PANTHER" id="PTHR44688:SF16">
    <property type="entry name" value="DNA-BINDING TRANSCRIPTIONAL ACTIVATOR DEVR_DOSR"/>
    <property type="match status" value="1"/>
</dbReference>
<name>A0A1H2LF48_9ACTN</name>
<dbReference type="Proteomes" id="UP000183180">
    <property type="component" value="Unassembled WGS sequence"/>
</dbReference>
<proteinExistence type="predicted"/>
<dbReference type="CDD" id="cd06170">
    <property type="entry name" value="LuxR_C_like"/>
    <property type="match status" value="1"/>
</dbReference>
<reference evidence="6 7" key="1">
    <citation type="submission" date="2016-10" db="EMBL/GenBank/DDBJ databases">
        <authorList>
            <person name="de Groot N.N."/>
        </authorList>
    </citation>
    <scope>NUCLEOTIDE SEQUENCE [LARGE SCALE GENOMIC DNA]</scope>
    <source>
        <strain evidence="6 7">DSM 44215</strain>
    </source>
</reference>
<dbReference type="InterPro" id="IPR029016">
    <property type="entry name" value="GAF-like_dom_sf"/>
</dbReference>
<dbReference type="PROSITE" id="PS50043">
    <property type="entry name" value="HTH_LUXR_2"/>
    <property type="match status" value="1"/>
</dbReference>
<evidence type="ECO:0000256" key="3">
    <source>
        <dbReference type="ARBA" id="ARBA00023163"/>
    </source>
</evidence>
<dbReference type="SMART" id="SM00421">
    <property type="entry name" value="HTH_LUXR"/>
    <property type="match status" value="1"/>
</dbReference>
<dbReference type="SUPFAM" id="SSF55781">
    <property type="entry name" value="GAF domain-like"/>
    <property type="match status" value="1"/>
</dbReference>
<evidence type="ECO:0000256" key="2">
    <source>
        <dbReference type="ARBA" id="ARBA00023125"/>
    </source>
</evidence>
<dbReference type="RefSeq" id="WP_074853553.1">
    <property type="nucleotide sequence ID" value="NZ_FNLM01000036.1"/>
</dbReference>
<gene>
    <name evidence="6" type="ORF">SAMN04488548_136252</name>
</gene>
<dbReference type="GO" id="GO:0003677">
    <property type="term" value="F:DNA binding"/>
    <property type="evidence" value="ECO:0007669"/>
    <property type="project" value="UniProtKB-KW"/>
</dbReference>
<dbReference type="AlphaFoldDB" id="A0A1H2LF48"/>
<dbReference type="SUPFAM" id="SSF46894">
    <property type="entry name" value="C-terminal effector domain of the bipartite response regulators"/>
    <property type="match status" value="1"/>
</dbReference>
<dbReference type="PROSITE" id="PS00622">
    <property type="entry name" value="HTH_LUXR_1"/>
    <property type="match status" value="1"/>
</dbReference>
<dbReference type="InterPro" id="IPR036388">
    <property type="entry name" value="WH-like_DNA-bd_sf"/>
</dbReference>
<dbReference type="Pfam" id="PF01590">
    <property type="entry name" value="GAF"/>
    <property type="match status" value="1"/>
</dbReference>
<dbReference type="EMBL" id="FNLM01000036">
    <property type="protein sequence ID" value="SDU79653.1"/>
    <property type="molecule type" value="Genomic_DNA"/>
</dbReference>
<sequence length="292" mass="32240">MTTADSAHAAAPSAQRLRRFLSELQSADESATGAVACREACTSLGFSKAMFSWVRDASWAPKYVHVGEGIRDEFDELLSAVDGTAVPLLRAPREADLIRHRRPYVLGRNAYHREAYRPLIDLSDPAAYAAAPIVADGRTVATLHVDRNRDEITDEDVRLLLLAARISGTVIAARNNRRRVRRVGQELAALVDDIVHPTLASRPQTYFAEETHPGSRADEHTRGSTVELTEREDEVLRLLATGASNQQIADRLFISDGTVKCHVRRIFRKIGVSSRAQAAAFHREVRTATAAR</sequence>
<protein>
    <submittedName>
        <fullName evidence="6">GAF domain-containing protein</fullName>
    </submittedName>
</protein>
<dbReference type="InterPro" id="IPR000792">
    <property type="entry name" value="Tscrpt_reg_LuxR_C"/>
</dbReference>
<evidence type="ECO:0000313" key="7">
    <source>
        <dbReference type="Proteomes" id="UP000183180"/>
    </source>
</evidence>
<evidence type="ECO:0000256" key="1">
    <source>
        <dbReference type="ARBA" id="ARBA00023015"/>
    </source>
</evidence>
<dbReference type="PRINTS" id="PR00038">
    <property type="entry name" value="HTHLUXR"/>
</dbReference>
<keyword evidence="1" id="KW-0805">Transcription regulation</keyword>
<evidence type="ECO:0000259" key="5">
    <source>
        <dbReference type="PROSITE" id="PS50043"/>
    </source>
</evidence>
<feature type="region of interest" description="Disordered" evidence="4">
    <location>
        <begin position="206"/>
        <end position="227"/>
    </location>
</feature>
<dbReference type="Gene3D" id="3.30.450.40">
    <property type="match status" value="1"/>
</dbReference>